<keyword evidence="1" id="KW-0808">Transferase</keyword>
<dbReference type="PANTHER" id="PTHR30185">
    <property type="entry name" value="CRYPTIC BETA-GLUCOSIDE BGL OPERON ANTITERMINATOR"/>
    <property type="match status" value="1"/>
</dbReference>
<dbReference type="InterPro" id="IPR036634">
    <property type="entry name" value="PRD_sf"/>
</dbReference>
<keyword evidence="3" id="KW-0805">Transcription regulation</keyword>
<sequence length="676" mass="78911">MSSRNMAAKKEEVSILFDITKRQAKLIELMYRKKEYLPAKYYADCLHVSERTIFNDLTKLKEIFKVLHIEIDKKPNQGIKMRSDAATADKFIQQIMDKVKAEKNTSYSSLERQVFIAKWLLVENRTVTYQSLSMDLYISTTSIIKDLEQIRRFMDDEVKLVSDIKGTRVHGTEIGIQRTIKRFAYYLIEQELHNYSLSAYAKILEPLFNENVLDRVYESMQELIAVLDLNISEQYLKSLFISLLILTERSYQGYHLNALPEVQVEGTEYLANYPLAVHICHNISSHLGFTYTELEHRYISDQLFAHRIEVKVNNQYIEKLFSRDVKQMISDVSEAIEIDLNDDEKLYDSLIYHVFPMIYRLKSDIYVYNPLLNEIKNNYGVLFRIIWYVMENLEEKYDIRLTDDDIAFITIHFQVAIERKEEMSQILIVCQTGLVTSDLIMSRIKNLLPANIQFRLIAKPNLREEDLSRVDFIVSSVPLDGVAKPVVFVSPLVRDTDLMNIYSYYLKYSSGVKKKEDRELDFNMTSAFLDSRYIFLNEEITTKEACLGKMIRRLEEDGIVKEFFRDSVYEREKLGNTLVHGWAAVPHALSSMANETKIAIMTTKKPIKWNNESSVSFIILLAVAEEDVVHIRKLLGHLYDVILKLESHEKNDFLQSLRKPDDLIALFQGNCQYPLT</sequence>
<feature type="domain" description="PRD" evidence="7">
    <location>
        <begin position="316"/>
        <end position="423"/>
    </location>
</feature>
<dbReference type="RefSeq" id="WP_120071951.1">
    <property type="nucleotide sequence ID" value="NZ_CP126113.1"/>
</dbReference>
<organism evidence="8 9">
    <name type="scientific">Siminovitchia fortis</name>
    <dbReference type="NCBI Taxonomy" id="254758"/>
    <lineage>
        <taxon>Bacteria</taxon>
        <taxon>Bacillati</taxon>
        <taxon>Bacillota</taxon>
        <taxon>Bacilli</taxon>
        <taxon>Bacillales</taxon>
        <taxon>Bacillaceae</taxon>
        <taxon>Siminovitchia</taxon>
    </lineage>
</organism>
<dbReference type="AlphaFoldDB" id="A0A443IVK1"/>
<dbReference type="InterPro" id="IPR036095">
    <property type="entry name" value="PTS_EIIB-like_sf"/>
</dbReference>
<dbReference type="Gene3D" id="3.40.930.10">
    <property type="entry name" value="Mannitol-specific EII, Chain A"/>
    <property type="match status" value="1"/>
</dbReference>
<dbReference type="Pfam" id="PF00359">
    <property type="entry name" value="PTS_EIIA_2"/>
    <property type="match status" value="1"/>
</dbReference>
<keyword evidence="2" id="KW-0677">Repeat</keyword>
<evidence type="ECO:0000256" key="4">
    <source>
        <dbReference type="ARBA" id="ARBA00023163"/>
    </source>
</evidence>
<dbReference type="OrthoDB" id="3710983at2"/>
<dbReference type="InterPro" id="IPR011608">
    <property type="entry name" value="PRD"/>
</dbReference>
<dbReference type="InterPro" id="IPR036388">
    <property type="entry name" value="WH-like_DNA-bd_sf"/>
</dbReference>
<dbReference type="EMBL" id="QYTU02000012">
    <property type="protein sequence ID" value="RWR12158.1"/>
    <property type="molecule type" value="Genomic_DNA"/>
</dbReference>
<dbReference type="GO" id="GO:0008982">
    <property type="term" value="F:protein-N(PI)-phosphohistidine-sugar phosphotransferase activity"/>
    <property type="evidence" value="ECO:0007669"/>
    <property type="project" value="InterPro"/>
</dbReference>
<reference evidence="8" key="1">
    <citation type="submission" date="2018-12" db="EMBL/GenBank/DDBJ databases">
        <authorList>
            <person name="Sun L."/>
            <person name="Chen Z."/>
        </authorList>
    </citation>
    <scope>NUCLEOTIDE SEQUENCE [LARGE SCALE GENOMIC DNA]</scope>
    <source>
        <strain evidence="8">DSM 16012</strain>
    </source>
</reference>
<evidence type="ECO:0000313" key="8">
    <source>
        <dbReference type="EMBL" id="RWR12158.1"/>
    </source>
</evidence>
<feature type="domain" description="PTS EIIA type-2" evidence="5">
    <location>
        <begin position="527"/>
        <end position="670"/>
    </location>
</feature>
<keyword evidence="4" id="KW-0804">Transcription</keyword>
<feature type="domain" description="PRD" evidence="7">
    <location>
        <begin position="207"/>
        <end position="313"/>
    </location>
</feature>
<dbReference type="InterPro" id="IPR002178">
    <property type="entry name" value="PTS_EIIA_type-2_dom"/>
</dbReference>
<name>A0A443IVK1_9BACI</name>
<protein>
    <submittedName>
        <fullName evidence="8">PRD domain-containing protein</fullName>
    </submittedName>
</protein>
<dbReference type="InterPro" id="IPR016152">
    <property type="entry name" value="PTrfase/Anion_transptr"/>
</dbReference>
<dbReference type="Gene3D" id="1.10.10.10">
    <property type="entry name" value="Winged helix-like DNA-binding domain superfamily/Winged helix DNA-binding domain"/>
    <property type="match status" value="1"/>
</dbReference>
<proteinExistence type="predicted"/>
<evidence type="ECO:0000259" key="7">
    <source>
        <dbReference type="PROSITE" id="PS51372"/>
    </source>
</evidence>
<dbReference type="InterPro" id="IPR013011">
    <property type="entry name" value="PTS_EIIB_2"/>
</dbReference>
<dbReference type="PROSITE" id="PS51094">
    <property type="entry name" value="PTS_EIIA_TYPE_2"/>
    <property type="match status" value="1"/>
</dbReference>
<gene>
    <name evidence="8" type="ORF">D4N35_007235</name>
</gene>
<dbReference type="PROSITE" id="PS51372">
    <property type="entry name" value="PRD_2"/>
    <property type="match status" value="2"/>
</dbReference>
<dbReference type="InterPro" id="IPR013196">
    <property type="entry name" value="HTH_11"/>
</dbReference>
<feature type="domain" description="PTS EIIB type-2" evidence="6">
    <location>
        <begin position="424"/>
        <end position="513"/>
    </location>
</feature>
<evidence type="ECO:0000259" key="5">
    <source>
        <dbReference type="PROSITE" id="PS51094"/>
    </source>
</evidence>
<comment type="caution">
    <text evidence="8">The sequence shown here is derived from an EMBL/GenBank/DDBJ whole genome shotgun (WGS) entry which is preliminary data.</text>
</comment>
<dbReference type="PROSITE" id="PS51099">
    <property type="entry name" value="PTS_EIIB_TYPE_2"/>
    <property type="match status" value="1"/>
</dbReference>
<dbReference type="SUPFAM" id="SSF52794">
    <property type="entry name" value="PTS system IIB component-like"/>
    <property type="match status" value="1"/>
</dbReference>
<dbReference type="Pfam" id="PF00874">
    <property type="entry name" value="PRD"/>
    <property type="match status" value="1"/>
</dbReference>
<evidence type="ECO:0000256" key="3">
    <source>
        <dbReference type="ARBA" id="ARBA00023015"/>
    </source>
</evidence>
<evidence type="ECO:0000256" key="2">
    <source>
        <dbReference type="ARBA" id="ARBA00022737"/>
    </source>
</evidence>
<dbReference type="Proteomes" id="UP000273811">
    <property type="component" value="Unassembled WGS sequence"/>
</dbReference>
<dbReference type="GO" id="GO:0009401">
    <property type="term" value="P:phosphoenolpyruvate-dependent sugar phosphotransferase system"/>
    <property type="evidence" value="ECO:0007669"/>
    <property type="project" value="InterPro"/>
</dbReference>
<dbReference type="GO" id="GO:0006355">
    <property type="term" value="P:regulation of DNA-templated transcription"/>
    <property type="evidence" value="ECO:0007669"/>
    <property type="project" value="InterPro"/>
</dbReference>
<dbReference type="CDD" id="cd05568">
    <property type="entry name" value="PTS_IIB_bgl_like"/>
    <property type="match status" value="1"/>
</dbReference>
<dbReference type="SUPFAM" id="SSF63520">
    <property type="entry name" value="PTS-regulatory domain, PRD"/>
    <property type="match status" value="1"/>
</dbReference>
<dbReference type="InterPro" id="IPR050661">
    <property type="entry name" value="BglG_antiterminators"/>
</dbReference>
<dbReference type="PANTHER" id="PTHR30185:SF18">
    <property type="entry name" value="TRANSCRIPTIONAL REGULATOR MTLR"/>
    <property type="match status" value="1"/>
</dbReference>
<evidence type="ECO:0000313" key="9">
    <source>
        <dbReference type="Proteomes" id="UP000273811"/>
    </source>
</evidence>
<evidence type="ECO:0000259" key="6">
    <source>
        <dbReference type="PROSITE" id="PS51099"/>
    </source>
</evidence>
<evidence type="ECO:0000256" key="1">
    <source>
        <dbReference type="ARBA" id="ARBA00022679"/>
    </source>
</evidence>
<keyword evidence="9" id="KW-1185">Reference proteome</keyword>
<accession>A0A443IVK1</accession>
<dbReference type="Pfam" id="PF08279">
    <property type="entry name" value="HTH_11"/>
    <property type="match status" value="1"/>
</dbReference>
<dbReference type="SUPFAM" id="SSF55804">
    <property type="entry name" value="Phoshotransferase/anion transport protein"/>
    <property type="match status" value="1"/>
</dbReference>
<dbReference type="Gene3D" id="3.40.50.2300">
    <property type="match status" value="1"/>
</dbReference>
<dbReference type="Gene3D" id="1.10.1790.10">
    <property type="entry name" value="PRD domain"/>
    <property type="match status" value="1"/>
</dbReference>